<keyword evidence="2 8" id="KW-0436">Ligase</keyword>
<feature type="binding site" evidence="8">
    <location>
        <begin position="187"/>
        <end position="189"/>
    </location>
    <ligand>
        <name>ATP</name>
        <dbReference type="ChEBI" id="CHEBI:30616"/>
    </ligand>
</feature>
<evidence type="ECO:0000256" key="6">
    <source>
        <dbReference type="ARBA" id="ARBA00023146"/>
    </source>
</evidence>
<dbReference type="PROSITE" id="PS00178">
    <property type="entry name" value="AA_TRNA_LIGASE_I"/>
    <property type="match status" value="1"/>
</dbReference>
<comment type="subcellular location">
    <subcellularLocation>
        <location evidence="8">Cytoplasm</location>
    </subcellularLocation>
</comment>
<keyword evidence="5 8" id="KW-0648">Protein biosynthesis</keyword>
<reference evidence="11 12" key="1">
    <citation type="journal article" date="2015" name="Nature">
        <title>rRNA introns, odd ribosomes, and small enigmatic genomes across a large radiation of phyla.</title>
        <authorList>
            <person name="Brown C.T."/>
            <person name="Hug L.A."/>
            <person name="Thomas B.C."/>
            <person name="Sharon I."/>
            <person name="Castelle C.J."/>
            <person name="Singh A."/>
            <person name="Wilkins M.J."/>
            <person name="Williams K.H."/>
            <person name="Banfield J.F."/>
        </authorList>
    </citation>
    <scope>NUCLEOTIDE SEQUENCE [LARGE SCALE GENOMIC DNA]</scope>
</reference>
<comment type="caution">
    <text evidence="11">The sequence shown here is derived from an EMBL/GenBank/DDBJ whole genome shotgun (WGS) entry which is preliminary data.</text>
</comment>
<dbReference type="NCBIfam" id="TIGR00233">
    <property type="entry name" value="trpS"/>
    <property type="match status" value="1"/>
</dbReference>
<dbReference type="SUPFAM" id="SSF52374">
    <property type="entry name" value="Nucleotidylyl transferase"/>
    <property type="match status" value="1"/>
</dbReference>
<evidence type="ECO:0000256" key="10">
    <source>
        <dbReference type="SAM" id="Phobius"/>
    </source>
</evidence>
<name>A0A0G1NAC2_9BACT</name>
<feature type="binding site" evidence="8">
    <location>
        <begin position="43"/>
        <end position="45"/>
    </location>
    <ligand>
        <name>ATP</name>
        <dbReference type="ChEBI" id="CHEBI:30616"/>
    </ligand>
</feature>
<dbReference type="AlphaFoldDB" id="A0A0G1NAC2"/>
<dbReference type="EMBL" id="LCKF01000045">
    <property type="protein sequence ID" value="KKT90047.1"/>
    <property type="molecule type" value="Genomic_DNA"/>
</dbReference>
<dbReference type="InterPro" id="IPR014729">
    <property type="entry name" value="Rossmann-like_a/b/a_fold"/>
</dbReference>
<evidence type="ECO:0000256" key="5">
    <source>
        <dbReference type="ARBA" id="ARBA00022917"/>
    </source>
</evidence>
<keyword evidence="10" id="KW-0812">Transmembrane</keyword>
<feature type="binding site" evidence="8">
    <location>
        <position position="225"/>
    </location>
    <ligand>
        <name>ATP</name>
        <dbReference type="ChEBI" id="CHEBI:30616"/>
    </ligand>
</feature>
<dbReference type="CDD" id="cd00806">
    <property type="entry name" value="TrpRS_core"/>
    <property type="match status" value="1"/>
</dbReference>
<sequence length="366" mass="41627">MNLIGVFYNVDFLYIIATIQYFILTTLYFILIFMKPILVSGIQPSGKLHIGNYLGALKNFVTLQDSGKYTPLFFVADLHSMTEEYEPKEKQKQVQDLILDYLAAGLNPKKSIIFLQSAVPAHSELAWILNTVTPFGELRRMTQFKDKANVSKTEDLSGVTANVGLFTYPTLMAADILLYDAAFVPVGDDQLQHLELARTLARKFNTKFGKTFIEPKPLLTDIPRLMSLDDPTKKMSKSRPEGCLFLDDKPEEIRIKLARATTDSDREVRFDLKKKQGISNLLLIYEAMSGIDRKLIEKRYAGKGYAEFKKDLSEVFVHILQPFQKRKREFKKDITTMRLIVARGNKKVNALANAKIEAVKKKTGLI</sequence>
<dbReference type="InterPro" id="IPR001412">
    <property type="entry name" value="aa-tRNA-synth_I_CS"/>
</dbReference>
<keyword evidence="4 8" id="KW-0067">ATP-binding</keyword>
<feature type="short sequence motif" description="'HIGH' region" evidence="8">
    <location>
        <begin position="44"/>
        <end position="52"/>
    </location>
</feature>
<evidence type="ECO:0000256" key="7">
    <source>
        <dbReference type="ARBA" id="ARBA00049929"/>
    </source>
</evidence>
<evidence type="ECO:0000256" key="1">
    <source>
        <dbReference type="ARBA" id="ARBA00005594"/>
    </source>
</evidence>
<accession>A0A0G1NAC2</accession>
<feature type="binding site" evidence="8">
    <location>
        <begin position="51"/>
        <end position="52"/>
    </location>
    <ligand>
        <name>ATP</name>
        <dbReference type="ChEBI" id="CHEBI:30616"/>
    </ligand>
</feature>
<dbReference type="InterPro" id="IPR024109">
    <property type="entry name" value="Trp-tRNA-ligase_bac-type"/>
</dbReference>
<dbReference type="PRINTS" id="PR01039">
    <property type="entry name" value="TRNASYNTHTRP"/>
</dbReference>
<evidence type="ECO:0000256" key="4">
    <source>
        <dbReference type="ARBA" id="ARBA00022840"/>
    </source>
</evidence>
<dbReference type="PATRIC" id="fig|1618662.3.peg.702"/>
<proteinExistence type="inferred from homology"/>
<protein>
    <recommendedName>
        <fullName evidence="8">Tryptophan--tRNA ligase</fullName>
        <ecNumber evidence="8">6.1.1.2</ecNumber>
    </recommendedName>
    <alternativeName>
        <fullName evidence="8">Tryptophanyl-tRNA synthetase</fullName>
        <shortName evidence="8">TrpRS</shortName>
    </alternativeName>
</protein>
<feature type="transmembrane region" description="Helical" evidence="10">
    <location>
        <begin position="12"/>
        <end position="34"/>
    </location>
</feature>
<dbReference type="Pfam" id="PF00579">
    <property type="entry name" value="tRNA-synt_1b"/>
    <property type="match status" value="1"/>
</dbReference>
<dbReference type="GO" id="GO:0005524">
    <property type="term" value="F:ATP binding"/>
    <property type="evidence" value="ECO:0007669"/>
    <property type="project" value="UniProtKB-UniRule"/>
</dbReference>
<dbReference type="HAMAP" id="MF_00140_B">
    <property type="entry name" value="Trp_tRNA_synth_B"/>
    <property type="match status" value="1"/>
</dbReference>
<evidence type="ECO:0000256" key="9">
    <source>
        <dbReference type="RuleBase" id="RU363036"/>
    </source>
</evidence>
<dbReference type="Gene3D" id="3.40.50.620">
    <property type="entry name" value="HUPs"/>
    <property type="match status" value="1"/>
</dbReference>
<comment type="subunit">
    <text evidence="8">Homodimer.</text>
</comment>
<dbReference type="GO" id="GO:0006436">
    <property type="term" value="P:tryptophanyl-tRNA aminoacylation"/>
    <property type="evidence" value="ECO:0007669"/>
    <property type="project" value="UniProtKB-UniRule"/>
</dbReference>
<comment type="similarity">
    <text evidence="1 8 9">Belongs to the class-I aminoacyl-tRNA synthetase family.</text>
</comment>
<dbReference type="GO" id="GO:0004830">
    <property type="term" value="F:tryptophan-tRNA ligase activity"/>
    <property type="evidence" value="ECO:0007669"/>
    <property type="project" value="UniProtKB-UniRule"/>
</dbReference>
<feature type="short sequence motif" description="'KMSKS' region" evidence="8">
    <location>
        <begin position="234"/>
        <end position="238"/>
    </location>
</feature>
<feature type="binding site" evidence="8">
    <location>
        <position position="175"/>
    </location>
    <ligand>
        <name>L-tryptophan</name>
        <dbReference type="ChEBI" id="CHEBI:57912"/>
    </ligand>
</feature>
<keyword evidence="10" id="KW-0472">Membrane</keyword>
<organism evidence="11 12">
    <name type="scientific">Candidatus Jorgensenbacteria bacterium GW2011_GWA2_45_13</name>
    <dbReference type="NCBI Taxonomy" id="1618662"/>
    <lineage>
        <taxon>Bacteria</taxon>
        <taxon>Candidatus Joergenseniibacteriota</taxon>
    </lineage>
</organism>
<comment type="function">
    <text evidence="8">Catalyzes the attachment of tryptophan to tRNA(Trp).</text>
</comment>
<comment type="catalytic activity">
    <reaction evidence="7 8">
        <text>tRNA(Trp) + L-tryptophan + ATP = L-tryptophyl-tRNA(Trp) + AMP + diphosphate + H(+)</text>
        <dbReference type="Rhea" id="RHEA:24080"/>
        <dbReference type="Rhea" id="RHEA-COMP:9671"/>
        <dbReference type="Rhea" id="RHEA-COMP:9705"/>
        <dbReference type="ChEBI" id="CHEBI:15378"/>
        <dbReference type="ChEBI" id="CHEBI:30616"/>
        <dbReference type="ChEBI" id="CHEBI:33019"/>
        <dbReference type="ChEBI" id="CHEBI:57912"/>
        <dbReference type="ChEBI" id="CHEBI:78442"/>
        <dbReference type="ChEBI" id="CHEBI:78535"/>
        <dbReference type="ChEBI" id="CHEBI:456215"/>
        <dbReference type="EC" id="6.1.1.2"/>
    </reaction>
</comment>
<dbReference type="InterPro" id="IPR050203">
    <property type="entry name" value="Trp-tRNA_synthetase"/>
</dbReference>
<evidence type="ECO:0000256" key="2">
    <source>
        <dbReference type="ARBA" id="ARBA00022598"/>
    </source>
</evidence>
<dbReference type="Proteomes" id="UP000033966">
    <property type="component" value="Unassembled WGS sequence"/>
</dbReference>
<keyword evidence="3 8" id="KW-0547">Nucleotide-binding</keyword>
<evidence type="ECO:0000313" key="11">
    <source>
        <dbReference type="EMBL" id="KKT90047.1"/>
    </source>
</evidence>
<keyword evidence="8" id="KW-0963">Cytoplasm</keyword>
<keyword evidence="6 8" id="KW-0030">Aminoacyl-tRNA synthetase</keyword>
<feature type="binding site" evidence="8">
    <location>
        <begin position="234"/>
        <end position="238"/>
    </location>
    <ligand>
        <name>ATP</name>
        <dbReference type="ChEBI" id="CHEBI:30616"/>
    </ligand>
</feature>
<evidence type="ECO:0000256" key="3">
    <source>
        <dbReference type="ARBA" id="ARBA00022741"/>
    </source>
</evidence>
<keyword evidence="10" id="KW-1133">Transmembrane helix</keyword>
<evidence type="ECO:0000313" key="12">
    <source>
        <dbReference type="Proteomes" id="UP000033966"/>
    </source>
</evidence>
<dbReference type="EC" id="6.1.1.2" evidence="8"/>
<gene>
    <name evidence="8" type="primary">trpS</name>
    <name evidence="11" type="ORF">UW92_C0045G0002</name>
</gene>
<dbReference type="InterPro" id="IPR002306">
    <property type="entry name" value="Trp-tRNA-ligase"/>
</dbReference>
<dbReference type="PANTHER" id="PTHR43766">
    <property type="entry name" value="TRYPTOPHAN--TRNA LIGASE, MITOCHONDRIAL"/>
    <property type="match status" value="1"/>
</dbReference>
<dbReference type="InterPro" id="IPR002305">
    <property type="entry name" value="aa-tRNA-synth_Ic"/>
</dbReference>
<evidence type="ECO:0000256" key="8">
    <source>
        <dbReference type="HAMAP-Rule" id="MF_00140"/>
    </source>
</evidence>
<dbReference type="GO" id="GO:0005829">
    <property type="term" value="C:cytosol"/>
    <property type="evidence" value="ECO:0007669"/>
    <property type="project" value="TreeGrafter"/>
</dbReference>
<dbReference type="PANTHER" id="PTHR43766:SF1">
    <property type="entry name" value="TRYPTOPHAN--TRNA LIGASE, MITOCHONDRIAL"/>
    <property type="match status" value="1"/>
</dbReference>
<dbReference type="Gene3D" id="1.10.240.10">
    <property type="entry name" value="Tyrosyl-Transfer RNA Synthetase"/>
    <property type="match status" value="1"/>
</dbReference>